<accession>A0A6J6XDS7</accession>
<evidence type="ECO:0000313" key="1">
    <source>
        <dbReference type="EMBL" id="CAB4795550.1"/>
    </source>
</evidence>
<dbReference type="AlphaFoldDB" id="A0A6J6XDS7"/>
<protein>
    <submittedName>
        <fullName evidence="1">Unannotated protein</fullName>
    </submittedName>
</protein>
<reference evidence="1" key="1">
    <citation type="submission" date="2020-05" db="EMBL/GenBank/DDBJ databases">
        <authorList>
            <person name="Chiriac C."/>
            <person name="Salcher M."/>
            <person name="Ghai R."/>
            <person name="Kavagutti S V."/>
        </authorList>
    </citation>
    <scope>NUCLEOTIDE SEQUENCE</scope>
</reference>
<proteinExistence type="predicted"/>
<gene>
    <name evidence="1" type="ORF">UFOPK3010_00277</name>
</gene>
<name>A0A6J6XDS7_9ZZZZ</name>
<dbReference type="EMBL" id="CAFAAM010000023">
    <property type="protein sequence ID" value="CAB4795550.1"/>
    <property type="molecule type" value="Genomic_DNA"/>
</dbReference>
<sequence length="53" mass="5326">MPVTCAEIWKRIGLSGSPVDAGVAGATWGGYPGGLPVVKGDGLFPRIARASAD</sequence>
<organism evidence="1">
    <name type="scientific">freshwater metagenome</name>
    <dbReference type="NCBI Taxonomy" id="449393"/>
    <lineage>
        <taxon>unclassified sequences</taxon>
        <taxon>metagenomes</taxon>
        <taxon>ecological metagenomes</taxon>
    </lineage>
</organism>